<gene>
    <name evidence="1" type="ORF">LOK49_LG13G01373</name>
</gene>
<evidence type="ECO:0000313" key="1">
    <source>
        <dbReference type="EMBL" id="KAI7987747.1"/>
    </source>
</evidence>
<proteinExistence type="predicted"/>
<dbReference type="EMBL" id="CM045771">
    <property type="protein sequence ID" value="KAI7987747.1"/>
    <property type="molecule type" value="Genomic_DNA"/>
</dbReference>
<dbReference type="Proteomes" id="UP001060215">
    <property type="component" value="Chromosome 14"/>
</dbReference>
<comment type="caution">
    <text evidence="1">The sequence shown here is derived from an EMBL/GenBank/DDBJ whole genome shotgun (WGS) entry which is preliminary data.</text>
</comment>
<name>A0ACC0FG73_9ERIC</name>
<evidence type="ECO:0000313" key="2">
    <source>
        <dbReference type="Proteomes" id="UP001060215"/>
    </source>
</evidence>
<organism evidence="1 2">
    <name type="scientific">Camellia lanceoleosa</name>
    <dbReference type="NCBI Taxonomy" id="1840588"/>
    <lineage>
        <taxon>Eukaryota</taxon>
        <taxon>Viridiplantae</taxon>
        <taxon>Streptophyta</taxon>
        <taxon>Embryophyta</taxon>
        <taxon>Tracheophyta</taxon>
        <taxon>Spermatophyta</taxon>
        <taxon>Magnoliopsida</taxon>
        <taxon>eudicotyledons</taxon>
        <taxon>Gunneridae</taxon>
        <taxon>Pentapetalae</taxon>
        <taxon>asterids</taxon>
        <taxon>Ericales</taxon>
        <taxon>Theaceae</taxon>
        <taxon>Camellia</taxon>
    </lineage>
</organism>
<sequence>MVVGGTDTTINIIEFAMAELMNKPQVMQKVQLELDTIVDKDHIVQESHIPKLPYLYAIMKGTLRLHPIVPLLAPHSPSEICTIGGYTILKGTRILFNV</sequence>
<reference evidence="1 2" key="1">
    <citation type="journal article" date="2022" name="Plant J.">
        <title>Chromosome-level genome of Camellia lanceoleosa provides a valuable resource for understanding genome evolution and self-incompatibility.</title>
        <authorList>
            <person name="Gong W."/>
            <person name="Xiao S."/>
            <person name="Wang L."/>
            <person name="Liao Z."/>
            <person name="Chang Y."/>
            <person name="Mo W."/>
            <person name="Hu G."/>
            <person name="Li W."/>
            <person name="Zhao G."/>
            <person name="Zhu H."/>
            <person name="Hu X."/>
            <person name="Ji K."/>
            <person name="Xiang X."/>
            <person name="Song Q."/>
            <person name="Yuan D."/>
            <person name="Jin S."/>
            <person name="Zhang L."/>
        </authorList>
    </citation>
    <scope>NUCLEOTIDE SEQUENCE [LARGE SCALE GENOMIC DNA]</scope>
    <source>
        <strain evidence="1">SQ_2022a</strain>
    </source>
</reference>
<keyword evidence="2" id="KW-1185">Reference proteome</keyword>
<protein>
    <submittedName>
        <fullName evidence="1">Flavonoid 3'-monooxygenase CYP75B3</fullName>
    </submittedName>
</protein>
<accession>A0ACC0FG73</accession>